<sequence>MAGRAPLELRLTAPAKGDALPIVLLSHGAGPSKYVASKDGYAPWRSSGLNAVLPRSCQLPENRLSEDAPGAPYFWRQRVSEMKTSAAKYEILAIDVSAFVFAAETNLEKRLISDLPVPS</sequence>
<keyword evidence="1" id="KW-0378">Hydrolase</keyword>
<reference evidence="1 2" key="1">
    <citation type="submission" date="2017-07" db="EMBL/GenBank/DDBJ databases">
        <title>Phylogenetic study on the rhizospheric bacterium Ochrobactrum sp. A44.</title>
        <authorList>
            <person name="Krzyzanowska D.M."/>
            <person name="Ossowicki A."/>
            <person name="Rajewska M."/>
            <person name="Maciag T."/>
            <person name="Kaczynski Z."/>
            <person name="Czerwicka M."/>
            <person name="Jafra S."/>
        </authorList>
    </citation>
    <scope>NUCLEOTIDE SEQUENCE [LARGE SCALE GENOMIC DNA]</scope>
    <source>
        <strain evidence="1 2">A44</strain>
        <plasmid evidence="1 2">unnamed1</plasmid>
    </source>
</reference>
<evidence type="ECO:0000313" key="2">
    <source>
        <dbReference type="Proteomes" id="UP000215256"/>
    </source>
</evidence>
<protein>
    <submittedName>
        <fullName evidence="1">Putative dienelactone hydrolase domain protein</fullName>
    </submittedName>
</protein>
<organism evidence="1 2">
    <name type="scientific">Ochrobactrum quorumnocens</name>
    <dbReference type="NCBI Taxonomy" id="271865"/>
    <lineage>
        <taxon>Bacteria</taxon>
        <taxon>Pseudomonadati</taxon>
        <taxon>Pseudomonadota</taxon>
        <taxon>Alphaproteobacteria</taxon>
        <taxon>Hyphomicrobiales</taxon>
        <taxon>Brucellaceae</taxon>
        <taxon>Brucella/Ochrobactrum group</taxon>
        <taxon>Ochrobactrum</taxon>
    </lineage>
</organism>
<dbReference type="AlphaFoldDB" id="A0A248UNM9"/>
<geneLocation type="plasmid" evidence="1 2">
    <name>unnamed1</name>
</geneLocation>
<evidence type="ECO:0000313" key="1">
    <source>
        <dbReference type="EMBL" id="ASV88160.1"/>
    </source>
</evidence>
<keyword evidence="1" id="KW-0614">Plasmid</keyword>
<accession>A0A248UNM9</accession>
<proteinExistence type="predicted"/>
<dbReference type="Proteomes" id="UP000215256">
    <property type="component" value="Plasmid unnamed1"/>
</dbReference>
<dbReference type="EMBL" id="CP022605">
    <property type="protein sequence ID" value="ASV88160.1"/>
    <property type="molecule type" value="Genomic_DNA"/>
</dbReference>
<gene>
    <name evidence="1" type="ORF">CES85_3061</name>
</gene>
<dbReference type="GO" id="GO:0016787">
    <property type="term" value="F:hydrolase activity"/>
    <property type="evidence" value="ECO:0007669"/>
    <property type="project" value="UniProtKB-KW"/>
</dbReference>
<name>A0A248UNM9_9HYPH</name>
<dbReference type="KEGG" id="och:CES85_3061"/>